<dbReference type="PANTHER" id="PTHR45339">
    <property type="entry name" value="HYBRID SIGNAL TRANSDUCTION HISTIDINE KINASE J"/>
    <property type="match status" value="1"/>
</dbReference>
<evidence type="ECO:0000256" key="4">
    <source>
        <dbReference type="ARBA" id="ARBA00022475"/>
    </source>
</evidence>
<dbReference type="Gene3D" id="3.40.50.2300">
    <property type="match status" value="1"/>
</dbReference>
<dbReference type="InterPro" id="IPR011006">
    <property type="entry name" value="CheY-like_superfamily"/>
</dbReference>
<dbReference type="Gene3D" id="3.30.565.10">
    <property type="entry name" value="Histidine kinase-like ATPase, C-terminal domain"/>
    <property type="match status" value="1"/>
</dbReference>
<feature type="modified residue" description="4-aspartylphosphate" evidence="10">
    <location>
        <position position="603"/>
    </location>
</feature>
<comment type="subcellular location">
    <subcellularLocation>
        <location evidence="2">Cell membrane</location>
        <topology evidence="2">Multi-pass membrane protein</topology>
    </subcellularLocation>
</comment>
<evidence type="ECO:0000256" key="2">
    <source>
        <dbReference type="ARBA" id="ARBA00004651"/>
    </source>
</evidence>
<feature type="transmembrane region" description="Helical" evidence="11">
    <location>
        <begin position="234"/>
        <end position="255"/>
    </location>
</feature>
<keyword evidence="4" id="KW-1003">Cell membrane</keyword>
<dbReference type="PROSITE" id="PS50109">
    <property type="entry name" value="HIS_KIN"/>
    <property type="match status" value="1"/>
</dbReference>
<dbReference type="PROSITE" id="PS51257">
    <property type="entry name" value="PROKAR_LIPOPROTEIN"/>
    <property type="match status" value="1"/>
</dbReference>
<dbReference type="Pfam" id="PF02518">
    <property type="entry name" value="HATPase_c"/>
    <property type="match status" value="1"/>
</dbReference>
<dbReference type="PANTHER" id="PTHR45339:SF5">
    <property type="entry name" value="HISTIDINE KINASE"/>
    <property type="match status" value="1"/>
</dbReference>
<evidence type="ECO:0000259" key="13">
    <source>
        <dbReference type="PROSITE" id="PS50110"/>
    </source>
</evidence>
<keyword evidence="7 11" id="KW-1133">Transmembrane helix</keyword>
<comment type="caution">
    <text evidence="14">The sequence shown here is derived from an EMBL/GenBank/DDBJ whole genome shotgun (WGS) entry which is preliminary data.</text>
</comment>
<evidence type="ECO:0000256" key="9">
    <source>
        <dbReference type="ARBA" id="ARBA00023136"/>
    </source>
</evidence>
<dbReference type="InterPro" id="IPR001789">
    <property type="entry name" value="Sig_transdc_resp-reg_receiver"/>
</dbReference>
<feature type="transmembrane region" description="Helical" evidence="11">
    <location>
        <begin position="160"/>
        <end position="181"/>
    </location>
</feature>
<keyword evidence="5 10" id="KW-0597">Phosphoprotein</keyword>
<dbReference type="GO" id="GO:0000155">
    <property type="term" value="F:phosphorelay sensor kinase activity"/>
    <property type="evidence" value="ECO:0007669"/>
    <property type="project" value="InterPro"/>
</dbReference>
<dbReference type="EMBL" id="SLWY01000005">
    <property type="protein sequence ID" value="TCO82432.1"/>
    <property type="molecule type" value="Genomic_DNA"/>
</dbReference>
<evidence type="ECO:0000256" key="11">
    <source>
        <dbReference type="SAM" id="Phobius"/>
    </source>
</evidence>
<feature type="modified residue" description="4-aspartylphosphate" evidence="10">
    <location>
        <position position="741"/>
    </location>
</feature>
<dbReference type="InterPro" id="IPR036097">
    <property type="entry name" value="HisK_dim/P_sf"/>
</dbReference>
<protein>
    <recommendedName>
        <fullName evidence="3">histidine kinase</fullName>
        <ecNumber evidence="3">2.7.13.3</ecNumber>
    </recommendedName>
</protein>
<evidence type="ECO:0000256" key="1">
    <source>
        <dbReference type="ARBA" id="ARBA00000085"/>
    </source>
</evidence>
<keyword evidence="8" id="KW-0902">Two-component regulatory system</keyword>
<dbReference type="AlphaFoldDB" id="A0A4R2L8N3"/>
<dbReference type="OrthoDB" id="9797243at2"/>
<dbReference type="CDD" id="cd16922">
    <property type="entry name" value="HATPase_EvgS-ArcB-TorS-like"/>
    <property type="match status" value="1"/>
</dbReference>
<evidence type="ECO:0000256" key="5">
    <source>
        <dbReference type="ARBA" id="ARBA00022553"/>
    </source>
</evidence>
<dbReference type="SUPFAM" id="SSF55874">
    <property type="entry name" value="ATPase domain of HSP90 chaperone/DNA topoisomerase II/histidine kinase"/>
    <property type="match status" value="1"/>
</dbReference>
<feature type="transmembrane region" description="Helical" evidence="11">
    <location>
        <begin position="193"/>
        <end position="214"/>
    </location>
</feature>
<evidence type="ECO:0000313" key="14">
    <source>
        <dbReference type="EMBL" id="TCO82432.1"/>
    </source>
</evidence>
<dbReference type="SMART" id="SM00387">
    <property type="entry name" value="HATPase_c"/>
    <property type="match status" value="1"/>
</dbReference>
<dbReference type="PROSITE" id="PS50110">
    <property type="entry name" value="RESPONSE_REGULATORY"/>
    <property type="match status" value="2"/>
</dbReference>
<dbReference type="InterPro" id="IPR003661">
    <property type="entry name" value="HisK_dim/P_dom"/>
</dbReference>
<gene>
    <name evidence="14" type="ORF">EV699_105223</name>
</gene>
<reference evidence="14 15" key="1">
    <citation type="submission" date="2019-03" db="EMBL/GenBank/DDBJ databases">
        <title>Genomic Encyclopedia of Type Strains, Phase IV (KMG-IV): sequencing the most valuable type-strain genomes for metagenomic binning, comparative biology and taxonomic classification.</title>
        <authorList>
            <person name="Goeker M."/>
        </authorList>
    </citation>
    <scope>NUCLEOTIDE SEQUENCE [LARGE SCALE GENOMIC DNA]</scope>
    <source>
        <strain evidence="14 15">DSM 25287</strain>
    </source>
</reference>
<dbReference type="SMART" id="SM00388">
    <property type="entry name" value="HisKA"/>
    <property type="match status" value="1"/>
</dbReference>
<organism evidence="14 15">
    <name type="scientific">Plasticicumulans lactativorans</name>
    <dbReference type="NCBI Taxonomy" id="1133106"/>
    <lineage>
        <taxon>Bacteria</taxon>
        <taxon>Pseudomonadati</taxon>
        <taxon>Pseudomonadota</taxon>
        <taxon>Gammaproteobacteria</taxon>
        <taxon>Candidatus Competibacteraceae</taxon>
        <taxon>Plasticicumulans</taxon>
    </lineage>
</organism>
<feature type="transmembrane region" description="Helical" evidence="11">
    <location>
        <begin position="39"/>
        <end position="72"/>
    </location>
</feature>
<proteinExistence type="predicted"/>
<dbReference type="InterPro" id="IPR004358">
    <property type="entry name" value="Sig_transdc_His_kin-like_C"/>
</dbReference>
<dbReference type="GO" id="GO:0005886">
    <property type="term" value="C:plasma membrane"/>
    <property type="evidence" value="ECO:0007669"/>
    <property type="project" value="UniProtKB-SubCell"/>
</dbReference>
<evidence type="ECO:0000256" key="6">
    <source>
        <dbReference type="ARBA" id="ARBA00022692"/>
    </source>
</evidence>
<sequence>MNARPLPPWLISALVGCAYLAGGYAVARLRVEADYPLAFWPSAGIALAACLRWGRGVLPGVAAGAFLLAVWLRLEAGSLPDAVIVRSLVGALATLLQTAVGAWAVRRGLGFPNELGRGRDVVAFWLLGGVLSTWIAPATMVMLLAGEGGFAAAVLARTFALWWLGQMLGVMVFAPVVLALVMPREGAWRSRPLTVAVPVTVALAGTLMLLDLVGVDGREPIGADLVWRSYPFQAWALLTAGLVLCAVFAALLLVLSARSAMVLRLVEQRTAELDRYNAKLKHEITERRRTEEQLRDALRIAGDANQAKSEFLGTISHELRTPLNAVLGMTELALDTELDAEQRGYLLAAQTAGRQLLRQIGSLLDFAQVAAGRLRVRSVPYSLRELLASALAEDSERARAKGLRLHWQVAPDVPDALLGDPLRLREILLQLVDNAIKFTPRGRIEVTARRLASSAGEGARLVIEVADTGIGMPPARIGTIFDPFHQLDGASTRRFGGTGVGLSLCRELALRLGGELVAESAGEGQGSRLRCTLPLLEAPSGEAIGPGTSALVMADSLGGRRALVDALERLGLATVTAGEPEEALALLERSRVEGQPFRLLLLDIEESVERAFTWIETLYGLLGGDAPRVMLLTASGIRGDAARCRTLGIAAYLTKPVTLAELRETVLVVLGGPQADTLITRHSLRERRTGRRVLLAVADAAARAELAPVLEAHGCRVTTVGDAVLLRALCSGRNVDAVVLDWDAALLEPEAAVHSLVARAARVALAPRVIAVSAFPAAEVAGVDLWLPAPLSAAGVLAGLEAVAAFDPTPAAVHAAAAASTDGGSTP</sequence>
<keyword evidence="6 11" id="KW-0812">Transmembrane</keyword>
<evidence type="ECO:0000256" key="3">
    <source>
        <dbReference type="ARBA" id="ARBA00012438"/>
    </source>
</evidence>
<dbReference type="PRINTS" id="PR00344">
    <property type="entry name" value="BCTRLSENSOR"/>
</dbReference>
<dbReference type="EC" id="2.7.13.3" evidence="3"/>
<dbReference type="InterPro" id="IPR005467">
    <property type="entry name" value="His_kinase_dom"/>
</dbReference>
<dbReference type="Pfam" id="PF00512">
    <property type="entry name" value="HisKA"/>
    <property type="match status" value="1"/>
</dbReference>
<evidence type="ECO:0000256" key="10">
    <source>
        <dbReference type="PROSITE-ProRule" id="PRU00169"/>
    </source>
</evidence>
<dbReference type="SMART" id="SM00448">
    <property type="entry name" value="REC"/>
    <property type="match status" value="1"/>
</dbReference>
<evidence type="ECO:0000256" key="8">
    <source>
        <dbReference type="ARBA" id="ARBA00023012"/>
    </source>
</evidence>
<dbReference type="SUPFAM" id="SSF52172">
    <property type="entry name" value="CheY-like"/>
    <property type="match status" value="2"/>
</dbReference>
<feature type="domain" description="Response regulatory" evidence="13">
    <location>
        <begin position="692"/>
        <end position="804"/>
    </location>
</feature>
<dbReference type="FunFam" id="3.30.565.10:FF:000010">
    <property type="entry name" value="Sensor histidine kinase RcsC"/>
    <property type="match status" value="1"/>
</dbReference>
<feature type="domain" description="Response regulatory" evidence="13">
    <location>
        <begin position="549"/>
        <end position="670"/>
    </location>
</feature>
<dbReference type="InterPro" id="IPR036890">
    <property type="entry name" value="HATPase_C_sf"/>
</dbReference>
<dbReference type="SUPFAM" id="SSF47384">
    <property type="entry name" value="Homodimeric domain of signal transducing histidine kinase"/>
    <property type="match status" value="1"/>
</dbReference>
<keyword evidence="9 11" id="KW-0472">Membrane</keyword>
<accession>A0A4R2L8N3</accession>
<comment type="catalytic activity">
    <reaction evidence="1">
        <text>ATP + protein L-histidine = ADP + protein N-phospho-L-histidine.</text>
        <dbReference type="EC" id="2.7.13.3"/>
    </reaction>
</comment>
<keyword evidence="15" id="KW-1185">Reference proteome</keyword>
<feature type="transmembrane region" description="Helical" evidence="11">
    <location>
        <begin position="84"/>
        <end position="104"/>
    </location>
</feature>
<dbReference type="Pfam" id="PF05231">
    <property type="entry name" value="MASE1"/>
    <property type="match status" value="1"/>
</dbReference>
<feature type="transmembrane region" description="Helical" evidence="11">
    <location>
        <begin position="6"/>
        <end position="27"/>
    </location>
</feature>
<dbReference type="CDD" id="cd00082">
    <property type="entry name" value="HisKA"/>
    <property type="match status" value="1"/>
</dbReference>
<evidence type="ECO:0000259" key="12">
    <source>
        <dbReference type="PROSITE" id="PS50109"/>
    </source>
</evidence>
<dbReference type="Proteomes" id="UP000295765">
    <property type="component" value="Unassembled WGS sequence"/>
</dbReference>
<feature type="domain" description="Histidine kinase" evidence="12">
    <location>
        <begin position="314"/>
        <end position="537"/>
    </location>
</feature>
<keyword evidence="14" id="KW-0418">Kinase</keyword>
<dbReference type="Gene3D" id="1.10.287.130">
    <property type="match status" value="1"/>
</dbReference>
<evidence type="ECO:0000256" key="7">
    <source>
        <dbReference type="ARBA" id="ARBA00022989"/>
    </source>
</evidence>
<evidence type="ECO:0000313" key="15">
    <source>
        <dbReference type="Proteomes" id="UP000295765"/>
    </source>
</evidence>
<dbReference type="InterPro" id="IPR003594">
    <property type="entry name" value="HATPase_dom"/>
</dbReference>
<keyword evidence="14" id="KW-0808">Transferase</keyword>
<feature type="transmembrane region" description="Helical" evidence="11">
    <location>
        <begin position="124"/>
        <end position="145"/>
    </location>
</feature>
<name>A0A4R2L8N3_9GAMM</name>
<dbReference type="RefSeq" id="WP_132539857.1">
    <property type="nucleotide sequence ID" value="NZ_SLWY01000005.1"/>
</dbReference>
<dbReference type="InterPro" id="IPR007895">
    <property type="entry name" value="MASE1"/>
</dbReference>